<dbReference type="EMBL" id="ACKU01000004">
    <property type="protein sequence ID" value="EER75652.1"/>
    <property type="molecule type" value="Genomic_DNA"/>
</dbReference>
<dbReference type="Pfam" id="PF05709">
    <property type="entry name" value="Sipho_tail"/>
    <property type="match status" value="1"/>
</dbReference>
<evidence type="ECO:0000313" key="3">
    <source>
        <dbReference type="Proteomes" id="UP000004528"/>
    </source>
</evidence>
<proteinExistence type="predicted"/>
<keyword evidence="3" id="KW-1185">Reference proteome</keyword>
<gene>
    <name evidence="2" type="ORF">HMPREF0877_0163</name>
</gene>
<dbReference type="eggNOG" id="COG4722">
    <property type="taxonomic scope" value="Bacteria"/>
</dbReference>
<dbReference type="OrthoDB" id="1853834at2"/>
<dbReference type="InterPro" id="IPR008841">
    <property type="entry name" value="Siphovirus-type_tail_N"/>
</dbReference>
<dbReference type="AlphaFoldDB" id="C5R868"/>
<feature type="domain" description="Siphovirus-type tail component RIFT-related" evidence="1">
    <location>
        <begin position="42"/>
        <end position="147"/>
    </location>
</feature>
<dbReference type="STRING" id="585506.HMPREF0877_0163"/>
<dbReference type="HOGENOM" id="CLU_091718_3_1_9"/>
<dbReference type="Gene3D" id="2.40.30.200">
    <property type="match status" value="1"/>
</dbReference>
<organism evidence="2 3">
    <name type="scientific">Weissella paramesenteroides ATCC 33313</name>
    <dbReference type="NCBI Taxonomy" id="585506"/>
    <lineage>
        <taxon>Bacteria</taxon>
        <taxon>Bacillati</taxon>
        <taxon>Bacillota</taxon>
        <taxon>Bacilli</taxon>
        <taxon>Lactobacillales</taxon>
        <taxon>Lactobacillaceae</taxon>
        <taxon>Weissella</taxon>
    </lineage>
</organism>
<sequence>MKFYKPATQTLLDAQTKFKALPSDDRHFFYGGKYSSDFGVYLQHSFTFVSPETDITYVEVPGRDGSVAISNNRYKTVVRTLPIAIVTAGNRSIETAIQEVDEWFKGTYAGGAFMWSAEPDVYYNVYISAEYTFTRINQYAATADVQFRFEPKRFLLSGLTETTIKSGGTINNPTKSDAYPTIKLTGSGDTTITIGSQTMKLLNLDGGIILDSKAMTAISTKTNDNSMFRINSLPFLKLLPGNNTISWTTTGDTTMTIIPKWEELI</sequence>
<name>C5R868_WEIPA</name>
<dbReference type="RefSeq" id="WP_002829088.1">
    <property type="nucleotide sequence ID" value="NZ_GG697136.1"/>
</dbReference>
<reference evidence="2 3" key="1">
    <citation type="submission" date="2009-04" db="EMBL/GenBank/DDBJ databases">
        <authorList>
            <person name="Qin X."/>
            <person name="Bachman B."/>
            <person name="Battles P."/>
            <person name="Bell A."/>
            <person name="Bess C."/>
            <person name="Bickham C."/>
            <person name="Chaboub L."/>
            <person name="Chen D."/>
            <person name="Coyle M."/>
            <person name="Deiros D.R."/>
            <person name="Dinh H."/>
            <person name="Forbes L."/>
            <person name="Fowler G."/>
            <person name="Francisco L."/>
            <person name="Fu Q."/>
            <person name="Gubbala S."/>
            <person name="Hale W."/>
            <person name="Han Y."/>
            <person name="Hemphill L."/>
            <person name="Highlander S.K."/>
            <person name="Hirani K."/>
            <person name="Hogues M."/>
            <person name="Jackson L."/>
            <person name="Jakkamsetti A."/>
            <person name="Javaid M."/>
            <person name="Jiang H."/>
            <person name="Korchina V."/>
            <person name="Kovar C."/>
            <person name="Lara F."/>
            <person name="Lee S."/>
            <person name="Mata R."/>
            <person name="Mathew T."/>
            <person name="Moen C."/>
            <person name="Morales K."/>
            <person name="Munidasa M."/>
            <person name="Nazareth L."/>
            <person name="Ngo R."/>
            <person name="Nguyen L."/>
            <person name="Okwuonu G."/>
            <person name="Ongeri F."/>
            <person name="Patil S."/>
            <person name="Petrosino J."/>
            <person name="Pham C."/>
            <person name="Pham P."/>
            <person name="Pu L.-L."/>
            <person name="Puazo M."/>
            <person name="Raj R."/>
            <person name="Reid J."/>
            <person name="Rouhana J."/>
            <person name="Saada N."/>
            <person name="Shang Y."/>
            <person name="Simmons D."/>
            <person name="Thornton R."/>
            <person name="Warren J."/>
            <person name="Weissenberger G."/>
            <person name="Zhang J."/>
            <person name="Zhang L."/>
            <person name="Zhou C."/>
            <person name="Zhu D."/>
            <person name="Muzny D."/>
            <person name="Worley K."/>
            <person name="Gibbs R."/>
        </authorList>
    </citation>
    <scope>NUCLEOTIDE SEQUENCE [LARGE SCALE GENOMIC DNA]</scope>
    <source>
        <strain evidence="2 3">ATCC 33313</strain>
    </source>
</reference>
<evidence type="ECO:0000259" key="1">
    <source>
        <dbReference type="Pfam" id="PF05709"/>
    </source>
</evidence>
<protein>
    <submittedName>
        <fullName evidence="2">Putative phage tail component domain protein</fullName>
    </submittedName>
</protein>
<evidence type="ECO:0000313" key="2">
    <source>
        <dbReference type="EMBL" id="EER75652.1"/>
    </source>
</evidence>
<dbReference type="Proteomes" id="UP000004528">
    <property type="component" value="Unassembled WGS sequence"/>
</dbReference>
<accession>C5R868</accession>
<comment type="caution">
    <text evidence="2">The sequence shown here is derived from an EMBL/GenBank/DDBJ whole genome shotgun (WGS) entry which is preliminary data.</text>
</comment>